<dbReference type="InterPro" id="IPR019405">
    <property type="entry name" value="Lactonase_7-beta_prop"/>
</dbReference>
<dbReference type="Gene3D" id="2.130.10.10">
    <property type="entry name" value="YVTN repeat-like/Quinoprotein amine dehydrogenase"/>
    <property type="match status" value="1"/>
</dbReference>
<reference evidence="2 3" key="1">
    <citation type="journal article" date="2015" name="Int. J. Syst. Evol. Microbiol.">
        <title>Amycolatopsis rhabdoformis sp. nov., an actinomycete isolated from a tropical forest soil.</title>
        <authorList>
            <person name="Souza W.R."/>
            <person name="Silva R.E."/>
            <person name="Goodfellow M."/>
            <person name="Busarakam K."/>
            <person name="Figueiro F.S."/>
            <person name="Ferreira D."/>
            <person name="Rodrigues-Filho E."/>
            <person name="Moraes L.A.B."/>
            <person name="Zucchi T.D."/>
        </authorList>
    </citation>
    <scope>NUCLEOTIDE SEQUENCE [LARGE SCALE GENOMIC DNA]</scope>
    <source>
        <strain evidence="2 3">NCIMB 14900</strain>
    </source>
</reference>
<proteinExistence type="inferred from homology"/>
<protein>
    <submittedName>
        <fullName evidence="2">Beta-propeller fold lactonase family protein</fullName>
    </submittedName>
</protein>
<comment type="similarity">
    <text evidence="1">Belongs to the cycloisomerase 2 family.</text>
</comment>
<dbReference type="EMBL" id="CP142149">
    <property type="protein sequence ID" value="WSE28077.1"/>
    <property type="molecule type" value="Genomic_DNA"/>
</dbReference>
<evidence type="ECO:0000256" key="1">
    <source>
        <dbReference type="ARBA" id="ARBA00005564"/>
    </source>
</evidence>
<dbReference type="InterPro" id="IPR050282">
    <property type="entry name" value="Cycloisomerase_2"/>
</dbReference>
<dbReference type="Pfam" id="PF10282">
    <property type="entry name" value="Lactonase"/>
    <property type="match status" value="1"/>
</dbReference>
<dbReference type="RefSeq" id="WP_326567079.1">
    <property type="nucleotide sequence ID" value="NZ_CP142149.1"/>
</dbReference>
<dbReference type="PANTHER" id="PTHR30344">
    <property type="entry name" value="6-PHOSPHOGLUCONOLACTONASE-RELATED"/>
    <property type="match status" value="1"/>
</dbReference>
<dbReference type="Proteomes" id="UP001330812">
    <property type="component" value="Chromosome"/>
</dbReference>
<accession>A0ABZ1I0Z3</accession>
<dbReference type="SUPFAM" id="SSF51004">
    <property type="entry name" value="C-terminal (heme d1) domain of cytochrome cd1-nitrite reductase"/>
    <property type="match status" value="1"/>
</dbReference>
<dbReference type="PANTHER" id="PTHR30344:SF1">
    <property type="entry name" value="6-PHOSPHOGLUCONOLACTONASE"/>
    <property type="match status" value="1"/>
</dbReference>
<keyword evidence="3" id="KW-1185">Reference proteome</keyword>
<evidence type="ECO:0000313" key="2">
    <source>
        <dbReference type="EMBL" id="WSE28077.1"/>
    </source>
</evidence>
<dbReference type="InterPro" id="IPR011048">
    <property type="entry name" value="Haem_d1_sf"/>
</dbReference>
<name>A0ABZ1I0Z3_9PSEU</name>
<sequence>MTDVLLVGCYTAEMGGKGTGISTFRRDPAGLVLESTLELRSPSWLVKHPTLPVLYTTNETDDGAVSSVSLVDGALAVLDAEVPSGGAHPCHLAVTPDGRFLLCANYTGGSLAVFGLSADGRITGRTALVQHSGTGPNSARQESAHVHMAVPSADGSVVSAVDLGTDEIRSYTLSSAGELTLLAVSQLPPGSGPRQLVRIPGTDLAYVACELSSEVLTVRETSPGTFEVVAATPAVHGTFDGENIVAHLEVLDSGVYLSNRGADVVTAFSGSPLAAVADQACGAHPRHFAVVDGVCYVTAQSDDELTAFPLAELGQAEVVTIPTGSPSFVLPLSL</sequence>
<gene>
    <name evidence="2" type="ORF">VSH64_35305</name>
</gene>
<dbReference type="InterPro" id="IPR015943">
    <property type="entry name" value="WD40/YVTN_repeat-like_dom_sf"/>
</dbReference>
<evidence type="ECO:0000313" key="3">
    <source>
        <dbReference type="Proteomes" id="UP001330812"/>
    </source>
</evidence>
<organism evidence="2 3">
    <name type="scientific">Amycolatopsis rhabdoformis</name>
    <dbReference type="NCBI Taxonomy" id="1448059"/>
    <lineage>
        <taxon>Bacteria</taxon>
        <taxon>Bacillati</taxon>
        <taxon>Actinomycetota</taxon>
        <taxon>Actinomycetes</taxon>
        <taxon>Pseudonocardiales</taxon>
        <taxon>Pseudonocardiaceae</taxon>
        <taxon>Amycolatopsis</taxon>
    </lineage>
</organism>